<protein>
    <submittedName>
        <fullName evidence="2">Uncharacterized protein</fullName>
    </submittedName>
</protein>
<name>A0A0F9P5H7_9ZZZZ</name>
<reference evidence="2" key="1">
    <citation type="journal article" date="2015" name="Nature">
        <title>Complex archaea that bridge the gap between prokaryotes and eukaryotes.</title>
        <authorList>
            <person name="Spang A."/>
            <person name="Saw J.H."/>
            <person name="Jorgensen S.L."/>
            <person name="Zaremba-Niedzwiedzka K."/>
            <person name="Martijn J."/>
            <person name="Lind A.E."/>
            <person name="van Eijk R."/>
            <person name="Schleper C."/>
            <person name="Guy L."/>
            <person name="Ettema T.J."/>
        </authorList>
    </citation>
    <scope>NUCLEOTIDE SEQUENCE</scope>
</reference>
<dbReference type="EMBL" id="LAZR01005903">
    <property type="protein sequence ID" value="KKM96275.1"/>
    <property type="molecule type" value="Genomic_DNA"/>
</dbReference>
<dbReference type="AlphaFoldDB" id="A0A0F9P5H7"/>
<sequence length="124" mass="14061">MKQTLTKFLESIGQELHREGFTDLSGTIRPITKDEALAREIWNRALGYEVEMKGDNDSMQHRVIPPDPKMQMFIIERREGKVVTPLEEKHAGLLDRISELAKNQSNAVAKQAVGNDRDTDQTDA</sequence>
<gene>
    <name evidence="2" type="ORF">LCGC14_1179870</name>
</gene>
<proteinExistence type="predicted"/>
<feature type="compositionally biased region" description="Basic and acidic residues" evidence="1">
    <location>
        <begin position="115"/>
        <end position="124"/>
    </location>
</feature>
<accession>A0A0F9P5H7</accession>
<evidence type="ECO:0000313" key="2">
    <source>
        <dbReference type="EMBL" id="KKM96275.1"/>
    </source>
</evidence>
<comment type="caution">
    <text evidence="2">The sequence shown here is derived from an EMBL/GenBank/DDBJ whole genome shotgun (WGS) entry which is preliminary data.</text>
</comment>
<feature type="region of interest" description="Disordered" evidence="1">
    <location>
        <begin position="104"/>
        <end position="124"/>
    </location>
</feature>
<organism evidence="2">
    <name type="scientific">marine sediment metagenome</name>
    <dbReference type="NCBI Taxonomy" id="412755"/>
    <lineage>
        <taxon>unclassified sequences</taxon>
        <taxon>metagenomes</taxon>
        <taxon>ecological metagenomes</taxon>
    </lineage>
</organism>
<evidence type="ECO:0000256" key="1">
    <source>
        <dbReference type="SAM" id="MobiDB-lite"/>
    </source>
</evidence>